<dbReference type="AlphaFoldDB" id="A0A484KDA8"/>
<sequence>MNGISFGDLEGNIFAKKGKGLCRKWLVVLGASCGISSVSPSSATQRNRADQEFRPEIFAGVLQGFNSSIAVSDLSLVRLYCSCSVLFYCVLLPSLCPFPRSVLFLVHLFCPFNRLLLPLCAADSRRENSMPPDWCWAAGGLLLGTEQEVRPVTIGGTVPPLLFWRGAAGRCRSR</sequence>
<evidence type="ECO:0000313" key="1">
    <source>
        <dbReference type="EMBL" id="VFQ59826.1"/>
    </source>
</evidence>
<evidence type="ECO:0000313" key="2">
    <source>
        <dbReference type="Proteomes" id="UP000595140"/>
    </source>
</evidence>
<dbReference type="Proteomes" id="UP000595140">
    <property type="component" value="Unassembled WGS sequence"/>
</dbReference>
<dbReference type="EMBL" id="OOIL02000049">
    <property type="protein sequence ID" value="VFQ59826.1"/>
    <property type="molecule type" value="Genomic_DNA"/>
</dbReference>
<reference evidence="1 2" key="1">
    <citation type="submission" date="2018-04" db="EMBL/GenBank/DDBJ databases">
        <authorList>
            <person name="Vogel A."/>
        </authorList>
    </citation>
    <scope>NUCLEOTIDE SEQUENCE [LARGE SCALE GENOMIC DNA]</scope>
</reference>
<accession>A0A484KDA8</accession>
<keyword evidence="2" id="KW-1185">Reference proteome</keyword>
<organism evidence="1 2">
    <name type="scientific">Cuscuta campestris</name>
    <dbReference type="NCBI Taxonomy" id="132261"/>
    <lineage>
        <taxon>Eukaryota</taxon>
        <taxon>Viridiplantae</taxon>
        <taxon>Streptophyta</taxon>
        <taxon>Embryophyta</taxon>
        <taxon>Tracheophyta</taxon>
        <taxon>Spermatophyta</taxon>
        <taxon>Magnoliopsida</taxon>
        <taxon>eudicotyledons</taxon>
        <taxon>Gunneridae</taxon>
        <taxon>Pentapetalae</taxon>
        <taxon>asterids</taxon>
        <taxon>lamiids</taxon>
        <taxon>Solanales</taxon>
        <taxon>Convolvulaceae</taxon>
        <taxon>Cuscuteae</taxon>
        <taxon>Cuscuta</taxon>
        <taxon>Cuscuta subgen. Grammica</taxon>
        <taxon>Cuscuta sect. Cleistogrammica</taxon>
    </lineage>
</organism>
<gene>
    <name evidence="1" type="ORF">CCAM_LOCUS1602</name>
</gene>
<name>A0A484KDA8_9ASTE</name>
<proteinExistence type="predicted"/>
<protein>
    <submittedName>
        <fullName evidence="1">Uncharacterized protein</fullName>
    </submittedName>
</protein>